<name>A0A232FML8_9HYME</name>
<gene>
    <name evidence="1" type="ORF">TSAR_004051</name>
</gene>
<comment type="caution">
    <text evidence="1">The sequence shown here is derived from an EMBL/GenBank/DDBJ whole genome shotgun (WGS) entry which is preliminary data.</text>
</comment>
<evidence type="ECO:0000313" key="2">
    <source>
        <dbReference type="Proteomes" id="UP000215335"/>
    </source>
</evidence>
<accession>A0A232FML8</accession>
<dbReference type="EMBL" id="NNAY01000027">
    <property type="protein sequence ID" value="OXU31823.1"/>
    <property type="molecule type" value="Genomic_DNA"/>
</dbReference>
<sequence length="83" mass="9579">MTEIPASTSRLRSQEKRISIRCVHLYAPVRATPAPQFHTRNIADSVTIHRYTYIFQNIPHCRKTVIQDESKVLLLVTIEISDC</sequence>
<dbReference type="Proteomes" id="UP000215335">
    <property type="component" value="Unassembled WGS sequence"/>
</dbReference>
<protein>
    <submittedName>
        <fullName evidence="1">Uncharacterized protein</fullName>
    </submittedName>
</protein>
<organism evidence="1 2">
    <name type="scientific">Trichomalopsis sarcophagae</name>
    <dbReference type="NCBI Taxonomy" id="543379"/>
    <lineage>
        <taxon>Eukaryota</taxon>
        <taxon>Metazoa</taxon>
        <taxon>Ecdysozoa</taxon>
        <taxon>Arthropoda</taxon>
        <taxon>Hexapoda</taxon>
        <taxon>Insecta</taxon>
        <taxon>Pterygota</taxon>
        <taxon>Neoptera</taxon>
        <taxon>Endopterygota</taxon>
        <taxon>Hymenoptera</taxon>
        <taxon>Apocrita</taxon>
        <taxon>Proctotrupomorpha</taxon>
        <taxon>Chalcidoidea</taxon>
        <taxon>Pteromalidae</taxon>
        <taxon>Pteromalinae</taxon>
        <taxon>Trichomalopsis</taxon>
    </lineage>
</organism>
<evidence type="ECO:0000313" key="1">
    <source>
        <dbReference type="EMBL" id="OXU31823.1"/>
    </source>
</evidence>
<proteinExistence type="predicted"/>
<dbReference type="AlphaFoldDB" id="A0A232FML8"/>
<reference evidence="1 2" key="1">
    <citation type="journal article" date="2017" name="Curr. Biol.">
        <title>The Evolution of Venom by Co-option of Single-Copy Genes.</title>
        <authorList>
            <person name="Martinson E.O."/>
            <person name="Mrinalini"/>
            <person name="Kelkar Y.D."/>
            <person name="Chang C.H."/>
            <person name="Werren J.H."/>
        </authorList>
    </citation>
    <scope>NUCLEOTIDE SEQUENCE [LARGE SCALE GENOMIC DNA]</scope>
    <source>
        <strain evidence="1 2">Alberta</strain>
        <tissue evidence="1">Whole body</tissue>
    </source>
</reference>
<keyword evidence="2" id="KW-1185">Reference proteome</keyword>